<dbReference type="EMBL" id="LR862143">
    <property type="protein sequence ID" value="CAD1824051.1"/>
    <property type="molecule type" value="Genomic_DNA"/>
</dbReference>
<keyword evidence="1" id="KW-1133">Transmembrane helix</keyword>
<reference evidence="2" key="1">
    <citation type="submission" date="2020-07" db="EMBL/GenBank/DDBJ databases">
        <authorList>
            <person name="Lin J."/>
        </authorList>
    </citation>
    <scope>NUCLEOTIDE SEQUENCE</scope>
</reference>
<feature type="transmembrane region" description="Helical" evidence="1">
    <location>
        <begin position="54"/>
        <end position="73"/>
    </location>
</feature>
<proteinExistence type="predicted"/>
<dbReference type="PANTHER" id="PTHR34967">
    <property type="entry name" value="OS02G0257200 PROTEIN"/>
    <property type="match status" value="1"/>
</dbReference>
<organism evidence="2">
    <name type="scientific">Ananas comosus var. bracteatus</name>
    <name type="common">red pineapple</name>
    <dbReference type="NCBI Taxonomy" id="296719"/>
    <lineage>
        <taxon>Eukaryota</taxon>
        <taxon>Viridiplantae</taxon>
        <taxon>Streptophyta</taxon>
        <taxon>Embryophyta</taxon>
        <taxon>Tracheophyta</taxon>
        <taxon>Spermatophyta</taxon>
        <taxon>Magnoliopsida</taxon>
        <taxon>Liliopsida</taxon>
        <taxon>Poales</taxon>
        <taxon>Bromeliaceae</taxon>
        <taxon>Bromelioideae</taxon>
        <taxon>Ananas</taxon>
    </lineage>
</organism>
<evidence type="ECO:0000313" key="2">
    <source>
        <dbReference type="EMBL" id="CAD1824051.1"/>
    </source>
</evidence>
<accession>A0A6V7NZM8</accession>
<sequence>MVKLATARDSRIYGGGRSRGGWEYVNAGLYAIAAVLLLAGLASQLPAAAAARGAVNVAGMVVVLAALVLVAVVNAHDLFAHMAAVDCRLALIRYDLQLGLVEAELAVPALQLLGTILFIIGALLLISQQGEEGYSYSREKHAVNLLIAGPVLWLLGSIHNTCQVYERADGHTQILQAGVHVPFLLGSLLFLVGGFFNRHYVFDSAHRDLKIMAKSWVWFCVFGSLLFLIGGLVNLLKVYKMQQTDGLRLEKLRGGAQERLSRHHEGRVPLNWEETAGAGRAAVAGEPRAIP</sequence>
<feature type="transmembrane region" description="Helical" evidence="1">
    <location>
        <begin position="105"/>
        <end position="126"/>
    </location>
</feature>
<feature type="transmembrane region" description="Helical" evidence="1">
    <location>
        <begin position="21"/>
        <end position="42"/>
    </location>
</feature>
<keyword evidence="1" id="KW-0472">Membrane</keyword>
<feature type="transmembrane region" description="Helical" evidence="1">
    <location>
        <begin position="174"/>
        <end position="196"/>
    </location>
</feature>
<dbReference type="AlphaFoldDB" id="A0A6V7NZM8"/>
<name>A0A6V7NZM8_ANACO</name>
<dbReference type="PANTHER" id="PTHR34967:SF1">
    <property type="entry name" value="OS02G0257200 PROTEIN"/>
    <property type="match status" value="1"/>
</dbReference>
<feature type="transmembrane region" description="Helical" evidence="1">
    <location>
        <begin position="216"/>
        <end position="236"/>
    </location>
</feature>
<evidence type="ECO:0000256" key="1">
    <source>
        <dbReference type="SAM" id="Phobius"/>
    </source>
</evidence>
<feature type="transmembrane region" description="Helical" evidence="1">
    <location>
        <begin position="141"/>
        <end position="162"/>
    </location>
</feature>
<protein>
    <submittedName>
        <fullName evidence="2">Uncharacterized protein</fullName>
    </submittedName>
</protein>
<keyword evidence="1" id="KW-0812">Transmembrane</keyword>
<gene>
    <name evidence="2" type="ORF">CB5_LOCUS7262</name>
</gene>